<gene>
    <name evidence="2" type="ORF">KDU71_03020</name>
</gene>
<feature type="chain" id="PRO_5038039460" evidence="1">
    <location>
        <begin position="24"/>
        <end position="293"/>
    </location>
</feature>
<keyword evidence="1" id="KW-0732">Signal</keyword>
<dbReference type="EMBL" id="JAGTAR010000003">
    <property type="protein sequence ID" value="MBR8534516.1"/>
    <property type="molecule type" value="Genomic_DNA"/>
</dbReference>
<keyword evidence="3" id="KW-1185">Reference proteome</keyword>
<reference evidence="2" key="1">
    <citation type="journal article" date="2018" name="Int. J. Syst. Evol. Microbiol.">
        <title>Carboxylicivirga sediminis sp. nov., isolated from coastal sediment.</title>
        <authorList>
            <person name="Wang F.Q."/>
            <person name="Ren L.H."/>
            <person name="Zou R.J."/>
            <person name="Sun Y.Z."/>
            <person name="Liu X.J."/>
            <person name="Jiang F."/>
            <person name="Liu L.J."/>
        </authorList>
    </citation>
    <scope>NUCLEOTIDE SEQUENCE</scope>
    <source>
        <strain evidence="2">JR1</strain>
    </source>
</reference>
<dbReference type="Proteomes" id="UP000679220">
    <property type="component" value="Unassembled WGS sequence"/>
</dbReference>
<evidence type="ECO:0000313" key="2">
    <source>
        <dbReference type="EMBL" id="MBR8534516.1"/>
    </source>
</evidence>
<feature type="signal peptide" evidence="1">
    <location>
        <begin position="1"/>
        <end position="23"/>
    </location>
</feature>
<dbReference type="AlphaFoldDB" id="A0A941F018"/>
<accession>A0A941F018</accession>
<reference evidence="2" key="2">
    <citation type="submission" date="2021-04" db="EMBL/GenBank/DDBJ databases">
        <authorList>
            <person name="Zhang T."/>
            <person name="Zhang Y."/>
            <person name="Lu D."/>
            <person name="Zuo D."/>
            <person name="Du Z."/>
        </authorList>
    </citation>
    <scope>NUCLEOTIDE SEQUENCE</scope>
    <source>
        <strain evidence="2">JR1</strain>
    </source>
</reference>
<protein>
    <submittedName>
        <fullName evidence="2">Uncharacterized protein</fullName>
    </submittedName>
</protein>
<sequence length="293" mass="32814">MNQLKSLTGYLLLALLFVQPLKAQETESPKDLDYLKSLIDITENQSASGSMKFVKDCYKQIRSTLQVLASNPGFNMMELDALAFFNMVKSDDEVVVLLEWRQHIEGSLNTPDEMCHILIYRPVNGTSQHTEWSALKNTHVKSIQKGSSDTHYLFNYSNSGDLLVTDNWSVGSWDTGKLIQLSSCSMKYRKHSDEHDASIAWDSTSETLNFLIHNDPDEVGLDLKINGKSVFSKMKLSGFDTTSEMTLFTSKQSTAASPIVKYSGKVRLGNDDKFKLVSITINELSSDADTVEL</sequence>
<organism evidence="2 3">
    <name type="scientific">Carboxylicivirga sediminis</name>
    <dbReference type="NCBI Taxonomy" id="2006564"/>
    <lineage>
        <taxon>Bacteria</taxon>
        <taxon>Pseudomonadati</taxon>
        <taxon>Bacteroidota</taxon>
        <taxon>Bacteroidia</taxon>
        <taxon>Marinilabiliales</taxon>
        <taxon>Marinilabiliaceae</taxon>
        <taxon>Carboxylicivirga</taxon>
    </lineage>
</organism>
<evidence type="ECO:0000313" key="3">
    <source>
        <dbReference type="Proteomes" id="UP000679220"/>
    </source>
</evidence>
<comment type="caution">
    <text evidence="2">The sequence shown here is derived from an EMBL/GenBank/DDBJ whole genome shotgun (WGS) entry which is preliminary data.</text>
</comment>
<evidence type="ECO:0000256" key="1">
    <source>
        <dbReference type="SAM" id="SignalP"/>
    </source>
</evidence>
<proteinExistence type="predicted"/>
<name>A0A941F018_9BACT</name>
<dbReference type="RefSeq" id="WP_212188423.1">
    <property type="nucleotide sequence ID" value="NZ_JAGTAR010000003.1"/>
</dbReference>